<gene>
    <name evidence="1" type="ORF">HPB47_022024</name>
</gene>
<comment type="caution">
    <text evidence="1">The sequence shown here is derived from an EMBL/GenBank/DDBJ whole genome shotgun (WGS) entry which is preliminary data.</text>
</comment>
<keyword evidence="2" id="KW-1185">Reference proteome</keyword>
<sequence>MRPRASQLALVVLVLVPCSTATTPYVNGTLVTNPATRAALVAGALPATLGLGSLLYGLTVLPALVALFGGGGFPLAGLFSSLFRQKRSSGSDGSPTGGKEDSSAFLSLAQEALQRWDKAPDPCRRMFICQLSREALQAGFLPDLRPLDDIFSGIFGDFTKTLKGKEATMFPHQELFIAARDGLRGCKTKYNCDAPLKPPRYPRKKTP</sequence>
<dbReference type="Proteomes" id="UP000805193">
    <property type="component" value="Unassembled WGS sequence"/>
</dbReference>
<name>A0AC60QD43_IXOPE</name>
<organism evidence="1 2">
    <name type="scientific">Ixodes persulcatus</name>
    <name type="common">Taiga tick</name>
    <dbReference type="NCBI Taxonomy" id="34615"/>
    <lineage>
        <taxon>Eukaryota</taxon>
        <taxon>Metazoa</taxon>
        <taxon>Ecdysozoa</taxon>
        <taxon>Arthropoda</taxon>
        <taxon>Chelicerata</taxon>
        <taxon>Arachnida</taxon>
        <taxon>Acari</taxon>
        <taxon>Parasitiformes</taxon>
        <taxon>Ixodida</taxon>
        <taxon>Ixodoidea</taxon>
        <taxon>Ixodidae</taxon>
        <taxon>Ixodinae</taxon>
        <taxon>Ixodes</taxon>
    </lineage>
</organism>
<reference evidence="1 2" key="1">
    <citation type="journal article" date="2020" name="Cell">
        <title>Large-Scale Comparative Analyses of Tick Genomes Elucidate Their Genetic Diversity and Vector Capacities.</title>
        <authorList>
            <consortium name="Tick Genome and Microbiome Consortium (TIGMIC)"/>
            <person name="Jia N."/>
            <person name="Wang J."/>
            <person name="Shi W."/>
            <person name="Du L."/>
            <person name="Sun Y."/>
            <person name="Zhan W."/>
            <person name="Jiang J.F."/>
            <person name="Wang Q."/>
            <person name="Zhang B."/>
            <person name="Ji P."/>
            <person name="Bell-Sakyi L."/>
            <person name="Cui X.M."/>
            <person name="Yuan T.T."/>
            <person name="Jiang B.G."/>
            <person name="Yang W.F."/>
            <person name="Lam T.T."/>
            <person name="Chang Q.C."/>
            <person name="Ding S.J."/>
            <person name="Wang X.J."/>
            <person name="Zhu J.G."/>
            <person name="Ruan X.D."/>
            <person name="Zhao L."/>
            <person name="Wei J.T."/>
            <person name="Ye R.Z."/>
            <person name="Que T.C."/>
            <person name="Du C.H."/>
            <person name="Zhou Y.H."/>
            <person name="Cheng J.X."/>
            <person name="Dai P.F."/>
            <person name="Guo W.B."/>
            <person name="Han X.H."/>
            <person name="Huang E.J."/>
            <person name="Li L.F."/>
            <person name="Wei W."/>
            <person name="Gao Y.C."/>
            <person name="Liu J.Z."/>
            <person name="Shao H.Z."/>
            <person name="Wang X."/>
            <person name="Wang C.C."/>
            <person name="Yang T.C."/>
            <person name="Huo Q.B."/>
            <person name="Li W."/>
            <person name="Chen H.Y."/>
            <person name="Chen S.E."/>
            <person name="Zhou L.G."/>
            <person name="Ni X.B."/>
            <person name="Tian J.H."/>
            <person name="Sheng Y."/>
            <person name="Liu T."/>
            <person name="Pan Y.S."/>
            <person name="Xia L.Y."/>
            <person name="Li J."/>
            <person name="Zhao F."/>
            <person name="Cao W.C."/>
        </authorList>
    </citation>
    <scope>NUCLEOTIDE SEQUENCE [LARGE SCALE GENOMIC DNA]</scope>
    <source>
        <strain evidence="1">Iper-2018</strain>
    </source>
</reference>
<proteinExistence type="predicted"/>
<evidence type="ECO:0000313" key="2">
    <source>
        <dbReference type="Proteomes" id="UP000805193"/>
    </source>
</evidence>
<evidence type="ECO:0000313" key="1">
    <source>
        <dbReference type="EMBL" id="KAG0431180.1"/>
    </source>
</evidence>
<dbReference type="EMBL" id="JABSTQ010009249">
    <property type="protein sequence ID" value="KAG0431180.1"/>
    <property type="molecule type" value="Genomic_DNA"/>
</dbReference>
<accession>A0AC60QD43</accession>
<protein>
    <submittedName>
        <fullName evidence="1">Uncharacterized protein</fullName>
    </submittedName>
</protein>